<evidence type="ECO:0000313" key="7">
    <source>
        <dbReference type="EMBL" id="KAH0456793.1"/>
    </source>
</evidence>
<feature type="transmembrane region" description="Helical" evidence="6">
    <location>
        <begin position="192"/>
        <end position="211"/>
    </location>
</feature>
<feature type="transmembrane region" description="Helical" evidence="6">
    <location>
        <begin position="82"/>
        <end position="106"/>
    </location>
</feature>
<accession>A0AAV7GM64</accession>
<dbReference type="Proteomes" id="UP000775213">
    <property type="component" value="Unassembled WGS sequence"/>
</dbReference>
<comment type="subcellular location">
    <subcellularLocation>
        <location evidence="1">Membrane</location>
        <topology evidence="1">Multi-pass membrane protein</topology>
    </subcellularLocation>
</comment>
<keyword evidence="8" id="KW-1185">Reference proteome</keyword>
<keyword evidence="3 6" id="KW-1133">Transmembrane helix</keyword>
<dbReference type="PANTHER" id="PTHR19282">
    <property type="entry name" value="TETRASPANIN"/>
    <property type="match status" value="1"/>
</dbReference>
<dbReference type="InterPro" id="IPR018499">
    <property type="entry name" value="Tetraspanin/Peripherin"/>
</dbReference>
<proteinExistence type="predicted"/>
<feature type="transmembrane region" description="Helical" evidence="6">
    <location>
        <begin position="218"/>
        <end position="235"/>
    </location>
</feature>
<evidence type="ECO:0000256" key="6">
    <source>
        <dbReference type="SAM" id="Phobius"/>
    </source>
</evidence>
<feature type="transmembrane region" description="Helical" evidence="6">
    <location>
        <begin position="143"/>
        <end position="163"/>
    </location>
</feature>
<evidence type="ECO:0008006" key="9">
    <source>
        <dbReference type="Google" id="ProtNLM"/>
    </source>
</evidence>
<dbReference type="GO" id="GO:0016020">
    <property type="term" value="C:membrane"/>
    <property type="evidence" value="ECO:0007669"/>
    <property type="project" value="UniProtKB-SubCell"/>
</dbReference>
<reference evidence="7 8" key="1">
    <citation type="journal article" date="2021" name="Hortic Res">
        <title>Chromosome-scale assembly of the Dendrobium chrysotoxum genome enhances the understanding of orchid evolution.</title>
        <authorList>
            <person name="Zhang Y."/>
            <person name="Zhang G.Q."/>
            <person name="Zhang D."/>
            <person name="Liu X.D."/>
            <person name="Xu X.Y."/>
            <person name="Sun W.H."/>
            <person name="Yu X."/>
            <person name="Zhu X."/>
            <person name="Wang Z.W."/>
            <person name="Zhao X."/>
            <person name="Zhong W.Y."/>
            <person name="Chen H."/>
            <person name="Yin W.L."/>
            <person name="Huang T."/>
            <person name="Niu S.C."/>
            <person name="Liu Z.J."/>
        </authorList>
    </citation>
    <scope>NUCLEOTIDE SEQUENCE [LARGE SCALE GENOMIC DNA]</scope>
    <source>
        <strain evidence="7">Lindl</strain>
    </source>
</reference>
<evidence type="ECO:0000313" key="8">
    <source>
        <dbReference type="Proteomes" id="UP000775213"/>
    </source>
</evidence>
<evidence type="ECO:0000256" key="3">
    <source>
        <dbReference type="ARBA" id="ARBA00022989"/>
    </source>
</evidence>
<feature type="compositionally biased region" description="Polar residues" evidence="5">
    <location>
        <begin position="341"/>
        <end position="352"/>
    </location>
</feature>
<evidence type="ECO:0000256" key="2">
    <source>
        <dbReference type="ARBA" id="ARBA00022692"/>
    </source>
</evidence>
<sequence>MACRGFLECLLKLFNFLLSISGLAMIGYGIYLLIEWNRFSPGSGDDPISPVSDGAEVWKLGRPMLLVTTLSNSFLDKLPTAWFIYVFIGIGAILFLISFFGCIGAVTRNGCCLSFVNICSLKLHLIQIAQSQTSLVSLNQPKYAFLVILLILLELGAAAFIFFDHDWTDLIPHDKTRSFDMIYGFIKENWKIVKWVALGAVVLEVWFQLGLRILCLMRIYLSLAVKLMFGLYSARSLDLLKFGGHSKLFKCENHIVFYLQALVFLLAILVRAANLPADYDSDDEYIATRSIRQPLINRQGVPATGVPLTATLDQRPSRNDAWSQRMREKYGLDTSEFTYNPSDPNRFQQGGAPQTEERGRCTIL</sequence>
<evidence type="ECO:0000256" key="1">
    <source>
        <dbReference type="ARBA" id="ARBA00004141"/>
    </source>
</evidence>
<dbReference type="Pfam" id="PF00335">
    <property type="entry name" value="Tetraspanin"/>
    <property type="match status" value="1"/>
</dbReference>
<name>A0AAV7GM64_DENCH</name>
<dbReference type="EMBL" id="JAGFBR010000013">
    <property type="protein sequence ID" value="KAH0456793.1"/>
    <property type="molecule type" value="Genomic_DNA"/>
</dbReference>
<dbReference type="AlphaFoldDB" id="A0AAV7GM64"/>
<organism evidence="7 8">
    <name type="scientific">Dendrobium chrysotoxum</name>
    <name type="common">Orchid</name>
    <dbReference type="NCBI Taxonomy" id="161865"/>
    <lineage>
        <taxon>Eukaryota</taxon>
        <taxon>Viridiplantae</taxon>
        <taxon>Streptophyta</taxon>
        <taxon>Embryophyta</taxon>
        <taxon>Tracheophyta</taxon>
        <taxon>Spermatophyta</taxon>
        <taxon>Magnoliopsida</taxon>
        <taxon>Liliopsida</taxon>
        <taxon>Asparagales</taxon>
        <taxon>Orchidaceae</taxon>
        <taxon>Epidendroideae</taxon>
        <taxon>Malaxideae</taxon>
        <taxon>Dendrobiinae</taxon>
        <taxon>Dendrobium</taxon>
    </lineage>
</organism>
<feature type="region of interest" description="Disordered" evidence="5">
    <location>
        <begin position="341"/>
        <end position="364"/>
    </location>
</feature>
<protein>
    <recommendedName>
        <fullName evidence="9">Tobamovirus multiplication protein 2A</fullName>
    </recommendedName>
</protein>
<gene>
    <name evidence="7" type="ORF">IEQ34_014700</name>
</gene>
<evidence type="ECO:0000256" key="4">
    <source>
        <dbReference type="ARBA" id="ARBA00023136"/>
    </source>
</evidence>
<comment type="caution">
    <text evidence="7">The sequence shown here is derived from an EMBL/GenBank/DDBJ whole genome shotgun (WGS) entry which is preliminary data.</text>
</comment>
<feature type="transmembrane region" description="Helical" evidence="6">
    <location>
        <begin position="12"/>
        <end position="34"/>
    </location>
</feature>
<keyword evidence="4 6" id="KW-0472">Membrane</keyword>
<evidence type="ECO:0000256" key="5">
    <source>
        <dbReference type="SAM" id="MobiDB-lite"/>
    </source>
</evidence>
<feature type="compositionally biased region" description="Basic and acidic residues" evidence="5">
    <location>
        <begin position="355"/>
        <end position="364"/>
    </location>
</feature>
<feature type="transmembrane region" description="Helical" evidence="6">
    <location>
        <begin position="255"/>
        <end position="273"/>
    </location>
</feature>
<dbReference type="PANTHER" id="PTHR19282:SF522">
    <property type="entry name" value="TETRASPANIN"/>
    <property type="match status" value="1"/>
</dbReference>
<keyword evidence="2 6" id="KW-0812">Transmembrane</keyword>